<evidence type="ECO:0000313" key="2">
    <source>
        <dbReference type="Proteomes" id="UP001634007"/>
    </source>
</evidence>
<proteinExistence type="predicted"/>
<organism evidence="1 2">
    <name type="scientific">Eucalyptus globulus</name>
    <name type="common">Tasmanian blue gum</name>
    <dbReference type="NCBI Taxonomy" id="34317"/>
    <lineage>
        <taxon>Eukaryota</taxon>
        <taxon>Viridiplantae</taxon>
        <taxon>Streptophyta</taxon>
        <taxon>Embryophyta</taxon>
        <taxon>Tracheophyta</taxon>
        <taxon>Spermatophyta</taxon>
        <taxon>Magnoliopsida</taxon>
        <taxon>eudicotyledons</taxon>
        <taxon>Gunneridae</taxon>
        <taxon>Pentapetalae</taxon>
        <taxon>rosids</taxon>
        <taxon>malvids</taxon>
        <taxon>Myrtales</taxon>
        <taxon>Myrtaceae</taxon>
        <taxon>Myrtoideae</taxon>
        <taxon>Eucalypteae</taxon>
        <taxon>Eucalyptus</taxon>
    </lineage>
</organism>
<dbReference type="AlphaFoldDB" id="A0ABD3JVL7"/>
<comment type="caution">
    <text evidence="1">The sequence shown here is derived from an EMBL/GenBank/DDBJ whole genome shotgun (WGS) entry which is preliminary data.</text>
</comment>
<keyword evidence="2" id="KW-1185">Reference proteome</keyword>
<dbReference type="Proteomes" id="UP001634007">
    <property type="component" value="Unassembled WGS sequence"/>
</dbReference>
<accession>A0ABD3JVL7</accession>
<feature type="non-terminal residue" evidence="1">
    <location>
        <position position="1"/>
    </location>
</feature>
<protein>
    <submittedName>
        <fullName evidence="1">Uncharacterized protein</fullName>
    </submittedName>
</protein>
<sequence length="50" mass="5126">ISDSPKLISSNVIASGDVGAAGLHQHILVHGDVDGLATDVVAFLDNLEED</sequence>
<gene>
    <name evidence="1" type="ORF">ACJRO7_026558</name>
</gene>
<reference evidence="1 2" key="1">
    <citation type="submission" date="2024-11" db="EMBL/GenBank/DDBJ databases">
        <title>Chromosome-level genome assembly of Eucalyptus globulus Labill. provides insights into its genome evolution.</title>
        <authorList>
            <person name="Li X."/>
        </authorList>
    </citation>
    <scope>NUCLEOTIDE SEQUENCE [LARGE SCALE GENOMIC DNA]</scope>
    <source>
        <strain evidence="1">CL2024</strain>
        <tissue evidence="1">Fresh tender leaves</tissue>
    </source>
</reference>
<evidence type="ECO:0000313" key="1">
    <source>
        <dbReference type="EMBL" id="KAL3729457.1"/>
    </source>
</evidence>
<name>A0ABD3JVL7_EUCGL</name>
<dbReference type="EMBL" id="JBJKBG010000007">
    <property type="protein sequence ID" value="KAL3729457.1"/>
    <property type="molecule type" value="Genomic_DNA"/>
</dbReference>